<feature type="region of interest" description="Disordered" evidence="1">
    <location>
        <begin position="285"/>
        <end position="308"/>
    </location>
</feature>
<dbReference type="SUPFAM" id="SSF53850">
    <property type="entry name" value="Periplasmic binding protein-like II"/>
    <property type="match status" value="1"/>
</dbReference>
<dbReference type="AlphaFoldDB" id="A0A9X2HCB7"/>
<dbReference type="GO" id="GO:0043190">
    <property type="term" value="C:ATP-binding cassette (ABC) transporter complex"/>
    <property type="evidence" value="ECO:0007669"/>
    <property type="project" value="InterPro"/>
</dbReference>
<feature type="compositionally biased region" description="Basic and acidic residues" evidence="1">
    <location>
        <begin position="286"/>
        <end position="308"/>
    </location>
</feature>
<feature type="signal peptide" evidence="2">
    <location>
        <begin position="1"/>
        <end position="21"/>
    </location>
</feature>
<dbReference type="GO" id="GO:0022857">
    <property type="term" value="F:transmembrane transporter activity"/>
    <property type="evidence" value="ECO:0007669"/>
    <property type="project" value="InterPro"/>
</dbReference>
<sequence>MFTRITRRGVLSAAAVASASALVLTGCGGGDDALSSGGDNQKVVVGSADFTESQTIAAIYAEALNDAGIEAETQPAIGAREAYVGAVQDGSVSVVPDYSGNLLQYFDEVTAPLTEDEVMEFLPPNLPEGVGVLDPSSAENKDAMVVTRATADEYGLTSIEDLAAVCSEMTLGAPPEFQERSYGLPGLQANYGCVPANFSPINDAGGPLTVQALLDNTVQVADIFTTTPAIKQNDLVVLEDPENNFLPQHVLPLYHEDDLSQDARDVLNKVSATLTTDDLIALNERVSGDEKASPEQAAKDWVADHNLS</sequence>
<keyword evidence="5" id="KW-1185">Reference proteome</keyword>
<evidence type="ECO:0000259" key="3">
    <source>
        <dbReference type="Pfam" id="PF04069"/>
    </source>
</evidence>
<dbReference type="Gene3D" id="3.40.190.10">
    <property type="entry name" value="Periplasmic binding protein-like II"/>
    <property type="match status" value="1"/>
</dbReference>
<dbReference type="PROSITE" id="PS51318">
    <property type="entry name" value="TAT"/>
    <property type="match status" value="1"/>
</dbReference>
<feature type="chain" id="PRO_5040979238" evidence="2">
    <location>
        <begin position="22"/>
        <end position="308"/>
    </location>
</feature>
<dbReference type="RefSeq" id="WP_254165970.1">
    <property type="nucleotide sequence ID" value="NZ_JANAFB010000012.1"/>
</dbReference>
<comment type="caution">
    <text evidence="4">The sequence shown here is derived from an EMBL/GenBank/DDBJ whole genome shotgun (WGS) entry which is preliminary data.</text>
</comment>
<evidence type="ECO:0000313" key="5">
    <source>
        <dbReference type="Proteomes" id="UP001139502"/>
    </source>
</evidence>
<organism evidence="4 5">
    <name type="scientific">Rothia santali</name>
    <dbReference type="NCBI Taxonomy" id="2949643"/>
    <lineage>
        <taxon>Bacteria</taxon>
        <taxon>Bacillati</taxon>
        <taxon>Actinomycetota</taxon>
        <taxon>Actinomycetes</taxon>
        <taxon>Micrococcales</taxon>
        <taxon>Micrococcaceae</taxon>
        <taxon>Rothia</taxon>
    </lineage>
</organism>
<dbReference type="Pfam" id="PF04069">
    <property type="entry name" value="OpuAC"/>
    <property type="match status" value="1"/>
</dbReference>
<dbReference type="Gene3D" id="3.40.190.120">
    <property type="entry name" value="Osmoprotection protein (prox), domain 2"/>
    <property type="match status" value="1"/>
</dbReference>
<accession>A0A9X2HCB7</accession>
<protein>
    <submittedName>
        <fullName evidence="4">ABC transporter substrate-binding protein</fullName>
    </submittedName>
</protein>
<dbReference type="InterPro" id="IPR007210">
    <property type="entry name" value="ABC_Gly_betaine_transp_sub-bd"/>
</dbReference>
<dbReference type="PROSITE" id="PS51257">
    <property type="entry name" value="PROKAR_LIPOPROTEIN"/>
    <property type="match status" value="1"/>
</dbReference>
<evidence type="ECO:0000313" key="4">
    <source>
        <dbReference type="EMBL" id="MCP3425655.1"/>
    </source>
</evidence>
<evidence type="ECO:0000256" key="2">
    <source>
        <dbReference type="SAM" id="SignalP"/>
    </source>
</evidence>
<dbReference type="CDD" id="cd13606">
    <property type="entry name" value="PBP2_ProX_like"/>
    <property type="match status" value="1"/>
</dbReference>
<evidence type="ECO:0000256" key="1">
    <source>
        <dbReference type="SAM" id="MobiDB-lite"/>
    </source>
</evidence>
<feature type="domain" description="ABC-type glycine betaine transport system substrate-binding" evidence="3">
    <location>
        <begin position="42"/>
        <end position="303"/>
    </location>
</feature>
<gene>
    <name evidence="4" type="ORF">NBM05_06415</name>
</gene>
<dbReference type="Proteomes" id="UP001139502">
    <property type="component" value="Unassembled WGS sequence"/>
</dbReference>
<dbReference type="InterPro" id="IPR006311">
    <property type="entry name" value="TAT_signal"/>
</dbReference>
<name>A0A9X2HCB7_9MICC</name>
<keyword evidence="2" id="KW-0732">Signal</keyword>
<reference evidence="4" key="1">
    <citation type="submission" date="2022-06" db="EMBL/GenBank/DDBJ databases">
        <title>Rothia sp. isolated from sandalwood seedling.</title>
        <authorList>
            <person name="Tuikhar N."/>
            <person name="Kirdat K."/>
            <person name="Thorat V."/>
            <person name="Swetha P."/>
            <person name="Padma S."/>
            <person name="Sundararaj R."/>
            <person name="Yadav A."/>
        </authorList>
    </citation>
    <scope>NUCLEOTIDE SEQUENCE</scope>
    <source>
        <strain evidence="4">AR01</strain>
    </source>
</reference>
<dbReference type="EMBL" id="JANAFB010000012">
    <property type="protein sequence ID" value="MCP3425655.1"/>
    <property type="molecule type" value="Genomic_DNA"/>
</dbReference>
<proteinExistence type="predicted"/>